<dbReference type="Pfam" id="PF00929">
    <property type="entry name" value="RNase_T"/>
    <property type="match status" value="1"/>
</dbReference>
<comment type="caution">
    <text evidence="2">The sequence shown here is derived from an EMBL/GenBank/DDBJ whole genome shotgun (WGS) entry which is preliminary data.</text>
</comment>
<dbReference type="InterPro" id="IPR036397">
    <property type="entry name" value="RNaseH_sf"/>
</dbReference>
<name>A0AAE4CB47_9ACTN</name>
<dbReference type="EMBL" id="JAVDYB010000001">
    <property type="protein sequence ID" value="MDR7277723.1"/>
    <property type="molecule type" value="Genomic_DNA"/>
</dbReference>
<dbReference type="Proteomes" id="UP001183643">
    <property type="component" value="Unassembled WGS sequence"/>
</dbReference>
<dbReference type="RefSeq" id="WP_310370188.1">
    <property type="nucleotide sequence ID" value="NZ_JAVDYB010000001.1"/>
</dbReference>
<evidence type="ECO:0000313" key="3">
    <source>
        <dbReference type="Proteomes" id="UP001183643"/>
    </source>
</evidence>
<gene>
    <name evidence="2" type="ORF">J2S41_004501</name>
</gene>
<dbReference type="CDD" id="cd06127">
    <property type="entry name" value="DEDDh"/>
    <property type="match status" value="1"/>
</dbReference>
<dbReference type="GO" id="GO:0005829">
    <property type="term" value="C:cytosol"/>
    <property type="evidence" value="ECO:0007669"/>
    <property type="project" value="TreeGrafter"/>
</dbReference>
<protein>
    <submittedName>
        <fullName evidence="2">DNA polymerase III epsilon subunit-like protein</fullName>
    </submittedName>
</protein>
<sequence length="219" mass="23785">MTSTNWFHAPLAALDLEGTGGQDKDHEAILEIATVRLIDGRPDYNTAFHTLINPGRPVPHRPWISPGITDADLTTAPTTAEVGARLKPMVHGCYLVGHNVRVDWKLLHRHYPTITIAGLIDTLRLARTAVHGVHHSLTSLLDHFALTDEVTAATGSRPHRALWDTVGTALLLPTLVQHHWAREPTLTTLLGLAGIPADSHIPSPPGQPALFDLDAHPDV</sequence>
<dbReference type="PANTHER" id="PTHR30231">
    <property type="entry name" value="DNA POLYMERASE III SUBUNIT EPSILON"/>
    <property type="match status" value="1"/>
</dbReference>
<evidence type="ECO:0000313" key="2">
    <source>
        <dbReference type="EMBL" id="MDR7277723.1"/>
    </source>
</evidence>
<evidence type="ECO:0000259" key="1">
    <source>
        <dbReference type="SMART" id="SM00479"/>
    </source>
</evidence>
<dbReference type="GO" id="GO:0045004">
    <property type="term" value="P:DNA replication proofreading"/>
    <property type="evidence" value="ECO:0007669"/>
    <property type="project" value="TreeGrafter"/>
</dbReference>
<reference evidence="2" key="1">
    <citation type="submission" date="2023-07" db="EMBL/GenBank/DDBJ databases">
        <title>Sequencing the genomes of 1000 actinobacteria strains.</title>
        <authorList>
            <person name="Klenk H.-P."/>
        </authorList>
    </citation>
    <scope>NUCLEOTIDE SEQUENCE</scope>
    <source>
        <strain evidence="2">DSM 44707</strain>
    </source>
</reference>
<dbReference type="Gene3D" id="3.30.420.10">
    <property type="entry name" value="Ribonuclease H-like superfamily/Ribonuclease H"/>
    <property type="match status" value="1"/>
</dbReference>
<dbReference type="SUPFAM" id="SSF53098">
    <property type="entry name" value="Ribonuclease H-like"/>
    <property type="match status" value="1"/>
</dbReference>
<dbReference type="InterPro" id="IPR012337">
    <property type="entry name" value="RNaseH-like_sf"/>
</dbReference>
<keyword evidence="3" id="KW-1185">Reference proteome</keyword>
<dbReference type="SMART" id="SM00479">
    <property type="entry name" value="EXOIII"/>
    <property type="match status" value="1"/>
</dbReference>
<accession>A0AAE4CB47</accession>
<dbReference type="GO" id="GO:0003676">
    <property type="term" value="F:nucleic acid binding"/>
    <property type="evidence" value="ECO:0007669"/>
    <property type="project" value="InterPro"/>
</dbReference>
<dbReference type="AlphaFoldDB" id="A0AAE4CB47"/>
<feature type="domain" description="Exonuclease" evidence="1">
    <location>
        <begin position="10"/>
        <end position="181"/>
    </location>
</feature>
<organism evidence="2 3">
    <name type="scientific">Catenuloplanes atrovinosus</name>
    <dbReference type="NCBI Taxonomy" id="137266"/>
    <lineage>
        <taxon>Bacteria</taxon>
        <taxon>Bacillati</taxon>
        <taxon>Actinomycetota</taxon>
        <taxon>Actinomycetes</taxon>
        <taxon>Micromonosporales</taxon>
        <taxon>Micromonosporaceae</taxon>
        <taxon>Catenuloplanes</taxon>
    </lineage>
</organism>
<proteinExistence type="predicted"/>
<dbReference type="PANTHER" id="PTHR30231:SF41">
    <property type="entry name" value="DNA POLYMERASE III SUBUNIT EPSILON"/>
    <property type="match status" value="1"/>
</dbReference>
<dbReference type="InterPro" id="IPR013520">
    <property type="entry name" value="Ribonucl_H"/>
</dbReference>
<dbReference type="GO" id="GO:0008408">
    <property type="term" value="F:3'-5' exonuclease activity"/>
    <property type="evidence" value="ECO:0007669"/>
    <property type="project" value="TreeGrafter"/>
</dbReference>